<dbReference type="OrthoDB" id="167878at2759"/>
<dbReference type="Proteomes" id="UP000198211">
    <property type="component" value="Unassembled WGS sequence"/>
</dbReference>
<reference evidence="3" key="1">
    <citation type="submission" date="2017-03" db="EMBL/GenBank/DDBJ databases">
        <title>Phytopthora megakarya and P. palmivora, two closely related causual agents of cacao black pod achieved similar genome size and gene model numbers by different mechanisms.</title>
        <authorList>
            <person name="Ali S."/>
            <person name="Shao J."/>
            <person name="Larry D.J."/>
            <person name="Kronmiller B."/>
            <person name="Shen D."/>
            <person name="Strem M.D."/>
            <person name="Melnick R.L."/>
            <person name="Guiltinan M.J."/>
            <person name="Tyler B.M."/>
            <person name="Meinhardt L.W."/>
            <person name="Bailey B.A."/>
        </authorList>
    </citation>
    <scope>NUCLEOTIDE SEQUENCE [LARGE SCALE GENOMIC DNA]</scope>
    <source>
        <strain evidence="3">zdho120</strain>
    </source>
</reference>
<organism evidence="2 3">
    <name type="scientific">Phytophthora megakarya</name>
    <dbReference type="NCBI Taxonomy" id="4795"/>
    <lineage>
        <taxon>Eukaryota</taxon>
        <taxon>Sar</taxon>
        <taxon>Stramenopiles</taxon>
        <taxon>Oomycota</taxon>
        <taxon>Peronosporomycetes</taxon>
        <taxon>Peronosporales</taxon>
        <taxon>Peronosporaceae</taxon>
        <taxon>Phytophthora</taxon>
    </lineage>
</organism>
<name>A0A225WD14_9STRA</name>
<protein>
    <submittedName>
        <fullName evidence="2">Uncharacterized protein</fullName>
    </submittedName>
</protein>
<accession>A0A225WD14</accession>
<proteinExistence type="predicted"/>
<dbReference type="PANTHER" id="PTHR34894:SF5">
    <property type="entry name" value="EF-HAND DOMAIN-CONTAINING PROTEIN"/>
    <property type="match status" value="1"/>
</dbReference>
<dbReference type="PANTHER" id="PTHR34894">
    <property type="entry name" value="SAM-DEPENDENT METHYLTRANSFERASE RSMI, CONSERVED SITE"/>
    <property type="match status" value="1"/>
</dbReference>
<keyword evidence="3" id="KW-1185">Reference proteome</keyword>
<evidence type="ECO:0000256" key="1">
    <source>
        <dbReference type="SAM" id="MobiDB-lite"/>
    </source>
</evidence>
<feature type="compositionally biased region" description="Polar residues" evidence="1">
    <location>
        <begin position="592"/>
        <end position="601"/>
    </location>
</feature>
<comment type="caution">
    <text evidence="2">The sequence shown here is derived from an EMBL/GenBank/DDBJ whole genome shotgun (WGS) entry which is preliminary data.</text>
</comment>
<feature type="region of interest" description="Disordered" evidence="1">
    <location>
        <begin position="585"/>
        <end position="606"/>
    </location>
</feature>
<dbReference type="AlphaFoldDB" id="A0A225WD14"/>
<sequence length="930" mass="105056">MQRIISRGGAFSVDGSTHEEAKRKTTFLLRHFFTLQDSCASPQAQLLCDVVDGWAVGDHATPDDISRLWKSIDHHIEQSYLLRRKLVAKSDPDEVSVVIAMDCLKQLPQRLPKYRRVLDVIIAVIESGLYLNNAADTALTELPDLSLEDDELPHDRKIPYFEAFRALHNLAHTEEALQLPSSDRSSLKGQDKSSDTSFRQHIESLLGQLENSDEKKGLFRFLLRGNLAMLADLAYEEILNHYLGSRNLESADMFFSLFMQRVSHEEVKRLLTVIARAHSSELQKFALDNIDVLLENESTATGTVTEKKTPALFQRLVDSHPQDFADILWQSPYLTAHVFQGSENLVARVLEQNVYRISQVLTLRGDVLLPLLSHTFKENTTVLEEFLVHHPRGLADLLMNRSSSIAAIVKAKPYILSDILQACHKTLTTVLSSTPEIVSSAIKANPQLLPQIVRDDSSILAAVFATVPQCLGDTLEKRPDFFLDIAHRKPALICRLFAEHPDLLLEPLEANPALFTTFLLYHRNVLPDFNGPGFDPTVYKLRNKQLVEIGVQTINKLNHERRKPRAREKLRVQCEELVESLRAMPGKDASPVATSPETTEVNPEEVIPEDVLSPPQILNEIARLYVAKIASDERDDTMNRKRQSIADFVMELYTLELGFKPVAKKKLVKLLSAAKQVGTVPEAMRIKWFRRFMNAIPGDRPLPQTALDFYLLALQHLIPGGQLALRLEAASLHTCTVSQSTLKAFVDDPLVSRLFDSKEQRQRMLALQNISTSARHDSADTGAKSSVTMLGVLRLDDVLDLVMKFWMQYQLRHVDILRLTTTFSQQILTLRSCCRMRDEWAVVFRSIIPDATGEAHFDGTYNTCRVTSNLIGIGATLTAFSTMVRTKVPGLDNRTLMKIYNSCGEENEHGQFILFSVRNFWYMLSYISLL</sequence>
<evidence type="ECO:0000313" key="2">
    <source>
        <dbReference type="EMBL" id="OWZ14720.1"/>
    </source>
</evidence>
<evidence type="ECO:0000313" key="3">
    <source>
        <dbReference type="Proteomes" id="UP000198211"/>
    </source>
</evidence>
<gene>
    <name evidence="2" type="ORF">PHMEG_00011758</name>
</gene>
<dbReference type="EMBL" id="NBNE01001277">
    <property type="protein sequence ID" value="OWZ14720.1"/>
    <property type="molecule type" value="Genomic_DNA"/>
</dbReference>